<dbReference type="KEGG" id="clac:EG342_16635"/>
<dbReference type="InterPro" id="IPR036388">
    <property type="entry name" value="WH-like_DNA-bd_sf"/>
</dbReference>
<reference evidence="6 9" key="2">
    <citation type="submission" date="2018-11" db="EMBL/GenBank/DDBJ databases">
        <title>Proposal to divide the Flavobacteriaceae and reorganize its genera based on Amino Acid Identity values calculated from whole genome sequences.</title>
        <authorList>
            <person name="Nicholson A.C."/>
            <person name="Gulvik C.A."/>
            <person name="Whitney A.M."/>
            <person name="Humrighouse B.W."/>
            <person name="Bell M."/>
            <person name="Holmes B."/>
            <person name="Steigerwalt A.G."/>
            <person name="Villarma A."/>
            <person name="Sheth M."/>
            <person name="Batra D."/>
            <person name="Pryor J."/>
            <person name="Bernardet J.-F."/>
            <person name="Hugo C."/>
            <person name="Kampfer P."/>
            <person name="Newman J."/>
            <person name="McQuiston J.R."/>
        </authorList>
    </citation>
    <scope>NUCLEOTIDE SEQUENCE [LARGE SCALE GENOMIC DNA]</scope>
    <source>
        <strain evidence="6 9">KC_1864</strain>
    </source>
</reference>
<dbReference type="InterPro" id="IPR005650">
    <property type="entry name" value="BlaI_family"/>
</dbReference>
<dbReference type="Gene3D" id="1.10.10.10">
    <property type="entry name" value="Winged helix-like DNA-binding domain superfamily/Winged helix DNA-binding domain"/>
    <property type="match status" value="1"/>
</dbReference>
<keyword evidence="3" id="KW-0238">DNA-binding</keyword>
<keyword evidence="9" id="KW-1185">Reference proteome</keyword>
<accession>A0A3G6RIU4</accession>
<dbReference type="Proteomes" id="UP000236262">
    <property type="component" value="Unassembled WGS sequence"/>
</dbReference>
<keyword evidence="4" id="KW-0804">Transcription</keyword>
<evidence type="ECO:0000313" key="7">
    <source>
        <dbReference type="EMBL" id="PNW11630.1"/>
    </source>
</evidence>
<evidence type="ECO:0000256" key="5">
    <source>
        <dbReference type="SAM" id="MobiDB-lite"/>
    </source>
</evidence>
<feature type="region of interest" description="Disordered" evidence="5">
    <location>
        <begin position="124"/>
        <end position="170"/>
    </location>
</feature>
<dbReference type="GO" id="GO:0045892">
    <property type="term" value="P:negative regulation of DNA-templated transcription"/>
    <property type="evidence" value="ECO:0007669"/>
    <property type="project" value="InterPro"/>
</dbReference>
<dbReference type="SUPFAM" id="SSF46785">
    <property type="entry name" value="Winged helix' DNA-binding domain"/>
    <property type="match status" value="1"/>
</dbReference>
<dbReference type="InterPro" id="IPR036390">
    <property type="entry name" value="WH_DNA-bd_sf"/>
</dbReference>
<dbReference type="OrthoDB" id="1098508at2"/>
<evidence type="ECO:0000313" key="6">
    <source>
        <dbReference type="EMBL" id="AZA83409.1"/>
    </source>
</evidence>
<dbReference type="Pfam" id="PF03965">
    <property type="entry name" value="Penicillinase_R"/>
    <property type="match status" value="1"/>
</dbReference>
<gene>
    <name evidence="7" type="ORF">C1637_21225</name>
    <name evidence="6" type="ORF">EG342_16635</name>
</gene>
<evidence type="ECO:0000256" key="4">
    <source>
        <dbReference type="ARBA" id="ARBA00023163"/>
    </source>
</evidence>
<sequence length="170" mass="20384">MKINHLTAAEENFMKLFWKMESFYLKDIMEQHPEPKPHQNTVSTYLKILVEKGYLSTVKEGRIFKYTVIVPFEDYKKFLLKELSHHFFNDSGKEILEFLFSEKLLSQDDLKGYFDLKIEIKPAKPAKSEEPKFEYAEEILNPKKEKEKKGKTKEKEKEKEKDKKKKKKKE</sequence>
<name>A0A3G6RIU4_CHRLC</name>
<feature type="compositionally biased region" description="Basic and acidic residues" evidence="5">
    <location>
        <begin position="124"/>
        <end position="161"/>
    </location>
</feature>
<organism evidence="7 8">
    <name type="scientific">Chryseobacterium lactis</name>
    <dbReference type="NCBI Taxonomy" id="1241981"/>
    <lineage>
        <taxon>Bacteria</taxon>
        <taxon>Pseudomonadati</taxon>
        <taxon>Bacteroidota</taxon>
        <taxon>Flavobacteriia</taxon>
        <taxon>Flavobacteriales</taxon>
        <taxon>Weeksellaceae</taxon>
        <taxon>Chryseobacterium group</taxon>
        <taxon>Chryseobacterium</taxon>
    </lineage>
</organism>
<evidence type="ECO:0000313" key="8">
    <source>
        <dbReference type="Proteomes" id="UP000236262"/>
    </source>
</evidence>
<dbReference type="EMBL" id="CP033924">
    <property type="protein sequence ID" value="AZA83409.1"/>
    <property type="molecule type" value="Genomic_DNA"/>
</dbReference>
<evidence type="ECO:0000256" key="1">
    <source>
        <dbReference type="ARBA" id="ARBA00011046"/>
    </source>
</evidence>
<evidence type="ECO:0000256" key="3">
    <source>
        <dbReference type="ARBA" id="ARBA00023125"/>
    </source>
</evidence>
<proteinExistence type="inferred from homology"/>
<dbReference type="EMBL" id="PPEH01000011">
    <property type="protein sequence ID" value="PNW11630.1"/>
    <property type="molecule type" value="Genomic_DNA"/>
</dbReference>
<comment type="similarity">
    <text evidence="1">Belongs to the BlaI transcriptional regulatory family.</text>
</comment>
<dbReference type="GO" id="GO:0003677">
    <property type="term" value="F:DNA binding"/>
    <property type="evidence" value="ECO:0007669"/>
    <property type="project" value="UniProtKB-KW"/>
</dbReference>
<dbReference type="RefSeq" id="WP_103293656.1">
    <property type="nucleotide sequence ID" value="NZ_CP033924.1"/>
</dbReference>
<dbReference type="AlphaFoldDB" id="A0A3G6RIU4"/>
<keyword evidence="2" id="KW-0805">Transcription regulation</keyword>
<protein>
    <submittedName>
        <fullName evidence="7">Transcriptional regulator</fullName>
    </submittedName>
</protein>
<evidence type="ECO:0000256" key="2">
    <source>
        <dbReference type="ARBA" id="ARBA00023015"/>
    </source>
</evidence>
<evidence type="ECO:0000313" key="9">
    <source>
        <dbReference type="Proteomes" id="UP000279972"/>
    </source>
</evidence>
<reference evidence="7 8" key="1">
    <citation type="submission" date="2018-01" db="EMBL/GenBank/DDBJ databases">
        <title>Draft genome sequences of Chryseobacterium lactis NCTC11390, Chryseobacterium oncorhynchi 701B-08, and Chryseobacterium viscerum 687B-08.</title>
        <authorList>
            <person name="Jeong J.-J."/>
            <person name="Lee Y.J."/>
            <person name="Park B."/>
            <person name="Choi I.-G."/>
            <person name="Kim K.D."/>
        </authorList>
    </citation>
    <scope>NUCLEOTIDE SEQUENCE [LARGE SCALE GENOMIC DNA]</scope>
    <source>
        <strain evidence="7 8">NCTC11390</strain>
    </source>
</reference>
<dbReference type="Proteomes" id="UP000279972">
    <property type="component" value="Chromosome"/>
</dbReference>